<reference evidence="1" key="1">
    <citation type="submission" date="2023-04" db="EMBL/GenBank/DDBJ databases">
        <title>A chromosome-level genome assembly of the parasitoid wasp Eretmocerus hayati.</title>
        <authorList>
            <person name="Zhong Y."/>
            <person name="Liu S."/>
            <person name="Liu Y."/>
        </authorList>
    </citation>
    <scope>NUCLEOTIDE SEQUENCE</scope>
    <source>
        <strain evidence="1">ZJU_SS_LIU_2023</strain>
    </source>
</reference>
<name>A0ACC2PEH0_9HYME</name>
<dbReference type="EMBL" id="CM056741">
    <property type="protein sequence ID" value="KAJ8681712.1"/>
    <property type="molecule type" value="Genomic_DNA"/>
</dbReference>
<comment type="caution">
    <text evidence="1">The sequence shown here is derived from an EMBL/GenBank/DDBJ whole genome shotgun (WGS) entry which is preliminary data.</text>
</comment>
<protein>
    <submittedName>
        <fullName evidence="1">Uncharacterized protein</fullName>
    </submittedName>
</protein>
<gene>
    <name evidence="1" type="ORF">QAD02_017504</name>
</gene>
<evidence type="ECO:0000313" key="2">
    <source>
        <dbReference type="Proteomes" id="UP001239111"/>
    </source>
</evidence>
<dbReference type="Proteomes" id="UP001239111">
    <property type="component" value="Chromosome 1"/>
</dbReference>
<keyword evidence="2" id="KW-1185">Reference proteome</keyword>
<sequence length="490" mass="55781">MESHLTDPRIVIVGAGPSGLAAGARLLENGLGNISILEAESRIGGRIHTAKLGDFNVDLGAQWVHGEEGNVVFELAQPFGLLDKNEHLEQSFVQEYVDSDGKFLDEEVVKKFSRFHETFLENVESSDEEEDDCNLCESIGNYAEKLFYEVFENNPEIFNEKQKYLHHLELSTISIESTDSWHKLPLNGIDEYVDYPGDQMMNWKDRGYSTALNLLTRSYPDPAQKLPISNKINLNSEVQNIDYSKTHGENSIIVATTDARIFEADHVIVTVPLGVLKERHRNFFIPPLPNNKTRAIEALGYGNVAKVYLLFNKPFWRLETERILRYNFMWKDDHRHKVEKTEKEWTLGVLGAMTVEHKPNILQLWIAGKYAVMMEKQSEDDVLDHSSELLGNFLGQLFKVERPTAILRSCWFTNPHFRGTYTHFTVETTKMKISSKMLEEPLNSSNLALLFAGEATSADRYGTVDGAIRSGWKAADRLLHHYGKVNDVDV</sequence>
<accession>A0ACC2PEH0</accession>
<evidence type="ECO:0000313" key="1">
    <source>
        <dbReference type="EMBL" id="KAJ8681712.1"/>
    </source>
</evidence>
<proteinExistence type="predicted"/>
<organism evidence="1 2">
    <name type="scientific">Eretmocerus hayati</name>
    <dbReference type="NCBI Taxonomy" id="131215"/>
    <lineage>
        <taxon>Eukaryota</taxon>
        <taxon>Metazoa</taxon>
        <taxon>Ecdysozoa</taxon>
        <taxon>Arthropoda</taxon>
        <taxon>Hexapoda</taxon>
        <taxon>Insecta</taxon>
        <taxon>Pterygota</taxon>
        <taxon>Neoptera</taxon>
        <taxon>Endopterygota</taxon>
        <taxon>Hymenoptera</taxon>
        <taxon>Apocrita</taxon>
        <taxon>Proctotrupomorpha</taxon>
        <taxon>Chalcidoidea</taxon>
        <taxon>Aphelinidae</taxon>
        <taxon>Aphelininae</taxon>
        <taxon>Eretmocerus</taxon>
    </lineage>
</organism>